<accession>A0A8H5I134</accession>
<evidence type="ECO:0000313" key="2">
    <source>
        <dbReference type="EMBL" id="KAF5393211.1"/>
    </source>
</evidence>
<evidence type="ECO:0000313" key="3">
    <source>
        <dbReference type="Proteomes" id="UP000518752"/>
    </source>
</evidence>
<name>A0A8H5I134_9AGAR</name>
<sequence length="520" mass="57861">MRTIEEFLNTMSPADIEFLREETLNQLKRQEIQALGKAYDIKANLKTATIISQLLKKYPDGVPNPKNGAQSLPRQPARTKKAPVAKGKKKKGDPSNVKEETMDDLSSQSNNVDEPQAVEASDPRAQTPPAAHDSTPEPIAIPQLTGRRTRRSNGSNNRDIEGDARSFVPGLPPQLSAGHTEDPPRPKAGEVPNIAQDDGDDNESDNANLSDLEFDNLSDNSEYSHEPTASSRGASPQPPVDQVNVGYASEIIIKNMQEDQKLAVKLRQLKARADRTKTLLQEQYQRLRAEREHRERILSFLTYHVPNNNRWSADGTSAREANGGRGRKDMGQWEFDEIWSGQMVFTEAGFELAPSNAEDYIREVWGGNGSPRYSPVNGEGSPKSPSDSTYVNTSPTPSRSPTVSRAGKRKAYPNSDVLPKPLDSEEEHAQSSQKRPRVDSDSESSSSLDNAFLFQDRPLTLSQWSPPPTLDKGKGKMSAQEMRRMELSEALDRKIRELDEIDHEDDYRSALSNKTMLHIP</sequence>
<dbReference type="AlphaFoldDB" id="A0A8H5I134"/>
<gene>
    <name evidence="2" type="ORF">D9757_000517</name>
</gene>
<feature type="region of interest" description="Disordered" evidence="1">
    <location>
        <begin position="59"/>
        <end position="242"/>
    </location>
</feature>
<feature type="region of interest" description="Disordered" evidence="1">
    <location>
        <begin position="371"/>
        <end position="482"/>
    </location>
</feature>
<dbReference type="EMBL" id="JAACJN010000002">
    <property type="protein sequence ID" value="KAF5393211.1"/>
    <property type="molecule type" value="Genomic_DNA"/>
</dbReference>
<evidence type="ECO:0000256" key="1">
    <source>
        <dbReference type="SAM" id="MobiDB-lite"/>
    </source>
</evidence>
<feature type="compositionally biased region" description="Polar residues" evidence="1">
    <location>
        <begin position="217"/>
        <end position="234"/>
    </location>
</feature>
<keyword evidence="3" id="KW-1185">Reference proteome</keyword>
<organism evidence="2 3">
    <name type="scientific">Collybiopsis confluens</name>
    <dbReference type="NCBI Taxonomy" id="2823264"/>
    <lineage>
        <taxon>Eukaryota</taxon>
        <taxon>Fungi</taxon>
        <taxon>Dikarya</taxon>
        <taxon>Basidiomycota</taxon>
        <taxon>Agaricomycotina</taxon>
        <taxon>Agaricomycetes</taxon>
        <taxon>Agaricomycetidae</taxon>
        <taxon>Agaricales</taxon>
        <taxon>Marasmiineae</taxon>
        <taxon>Omphalotaceae</taxon>
        <taxon>Collybiopsis</taxon>
    </lineage>
</organism>
<feature type="compositionally biased region" description="Basic residues" evidence="1">
    <location>
        <begin position="77"/>
        <end position="91"/>
    </location>
</feature>
<protein>
    <submittedName>
        <fullName evidence="2">Uncharacterized protein</fullName>
    </submittedName>
</protein>
<feature type="compositionally biased region" description="Low complexity" evidence="1">
    <location>
        <begin position="393"/>
        <end position="402"/>
    </location>
</feature>
<feature type="compositionally biased region" description="Basic and acidic residues" evidence="1">
    <location>
        <begin position="179"/>
        <end position="188"/>
    </location>
</feature>
<reference evidence="2 3" key="1">
    <citation type="journal article" date="2020" name="ISME J.">
        <title>Uncovering the hidden diversity of litter-decomposition mechanisms in mushroom-forming fungi.</title>
        <authorList>
            <person name="Floudas D."/>
            <person name="Bentzer J."/>
            <person name="Ahren D."/>
            <person name="Johansson T."/>
            <person name="Persson P."/>
            <person name="Tunlid A."/>
        </authorList>
    </citation>
    <scope>NUCLEOTIDE SEQUENCE [LARGE SCALE GENOMIC DNA]</scope>
    <source>
        <strain evidence="2 3">CBS 406.79</strain>
    </source>
</reference>
<feature type="compositionally biased region" description="Polar residues" evidence="1">
    <location>
        <begin position="104"/>
        <end position="113"/>
    </location>
</feature>
<dbReference type="OrthoDB" id="3270863at2759"/>
<feature type="compositionally biased region" description="Polar residues" evidence="1">
    <location>
        <begin position="383"/>
        <end position="392"/>
    </location>
</feature>
<comment type="caution">
    <text evidence="2">The sequence shown here is derived from an EMBL/GenBank/DDBJ whole genome shotgun (WGS) entry which is preliminary data.</text>
</comment>
<proteinExistence type="predicted"/>
<dbReference type="Proteomes" id="UP000518752">
    <property type="component" value="Unassembled WGS sequence"/>
</dbReference>